<dbReference type="Gene3D" id="2.60.40.3120">
    <property type="match status" value="1"/>
</dbReference>
<keyword evidence="4" id="KW-0378">Hydrolase</keyword>
<dbReference type="PANTHER" id="PTHR12756:SF45">
    <property type="entry name" value="CYTOSOLIC CARBOXYPEPTIDASE NNA1"/>
    <property type="match status" value="1"/>
</dbReference>
<feature type="compositionally biased region" description="Low complexity" evidence="2">
    <location>
        <begin position="10"/>
        <end position="25"/>
    </location>
</feature>
<dbReference type="Proteomes" id="UP000039865">
    <property type="component" value="Unassembled WGS sequence"/>
</dbReference>
<dbReference type="InParanoid" id="A0A078AQX5"/>
<organism evidence="4 5">
    <name type="scientific">Stylonychia lemnae</name>
    <name type="common">Ciliate</name>
    <dbReference type="NCBI Taxonomy" id="5949"/>
    <lineage>
        <taxon>Eukaryota</taxon>
        <taxon>Sar</taxon>
        <taxon>Alveolata</taxon>
        <taxon>Ciliophora</taxon>
        <taxon>Intramacronucleata</taxon>
        <taxon>Spirotrichea</taxon>
        <taxon>Stichotrichia</taxon>
        <taxon>Sporadotrichida</taxon>
        <taxon>Oxytrichidae</taxon>
        <taxon>Stylonychinae</taxon>
        <taxon>Stylonychia</taxon>
    </lineage>
</organism>
<feature type="region of interest" description="Disordered" evidence="2">
    <location>
        <begin position="296"/>
        <end position="339"/>
    </location>
</feature>
<keyword evidence="4" id="KW-0645">Protease</keyword>
<evidence type="ECO:0000256" key="2">
    <source>
        <dbReference type="SAM" id="MobiDB-lite"/>
    </source>
</evidence>
<dbReference type="GO" id="GO:0004180">
    <property type="term" value="F:carboxypeptidase activity"/>
    <property type="evidence" value="ECO:0007669"/>
    <property type="project" value="UniProtKB-KW"/>
</dbReference>
<protein>
    <submittedName>
        <fullName evidence="4">Zinc carboxypeptidase family protein</fullName>
    </submittedName>
</protein>
<dbReference type="InterPro" id="IPR040626">
    <property type="entry name" value="Pepdidase_M14_N"/>
</dbReference>
<feature type="region of interest" description="Disordered" evidence="2">
    <location>
        <begin position="42"/>
        <end position="75"/>
    </location>
</feature>
<dbReference type="PANTHER" id="PTHR12756">
    <property type="entry name" value="CYTOSOLIC CARBOXYPEPTIDASE"/>
    <property type="match status" value="1"/>
</dbReference>
<feature type="compositionally biased region" description="Low complexity" evidence="2">
    <location>
        <begin position="356"/>
        <end position="395"/>
    </location>
</feature>
<proteinExistence type="predicted"/>
<feature type="compositionally biased region" description="Low complexity" evidence="2">
    <location>
        <begin position="296"/>
        <end position="321"/>
    </location>
</feature>
<evidence type="ECO:0000313" key="5">
    <source>
        <dbReference type="Proteomes" id="UP000039865"/>
    </source>
</evidence>
<keyword evidence="4" id="KW-0121">Carboxypeptidase</keyword>
<feature type="region of interest" description="Disordered" evidence="2">
    <location>
        <begin position="184"/>
        <end position="215"/>
    </location>
</feature>
<feature type="compositionally biased region" description="Polar residues" evidence="2">
    <location>
        <begin position="42"/>
        <end position="60"/>
    </location>
</feature>
<gene>
    <name evidence="4" type="primary">Contig4234.g4532</name>
    <name evidence="4" type="ORF">STYLEM_13406</name>
</gene>
<dbReference type="SUPFAM" id="SSF53187">
    <property type="entry name" value="Zn-dependent exopeptidases"/>
    <property type="match status" value="1"/>
</dbReference>
<evidence type="ECO:0000313" key="4">
    <source>
        <dbReference type="EMBL" id="CDW84346.1"/>
    </source>
</evidence>
<dbReference type="OrthoDB" id="10253041at2759"/>
<accession>A0A078AQX5</accession>
<dbReference type="InterPro" id="IPR050821">
    <property type="entry name" value="Cytosolic_carboxypeptidase"/>
</dbReference>
<comment type="cofactor">
    <cofactor evidence="1">
        <name>Zn(2+)</name>
        <dbReference type="ChEBI" id="CHEBI:29105"/>
    </cofactor>
</comment>
<reference evidence="4 5" key="1">
    <citation type="submission" date="2014-06" db="EMBL/GenBank/DDBJ databases">
        <authorList>
            <person name="Swart Estienne"/>
        </authorList>
    </citation>
    <scope>NUCLEOTIDE SEQUENCE [LARGE SCALE GENOMIC DNA]</scope>
    <source>
        <strain evidence="4 5">130c</strain>
    </source>
</reference>
<feature type="region of interest" description="Disordered" evidence="2">
    <location>
        <begin position="356"/>
        <end position="417"/>
    </location>
</feature>
<feature type="region of interest" description="Disordered" evidence="2">
    <location>
        <begin position="110"/>
        <end position="143"/>
    </location>
</feature>
<name>A0A078AQX5_STYLE</name>
<dbReference type="AlphaFoldDB" id="A0A078AQX5"/>
<dbReference type="EMBL" id="CCKQ01012722">
    <property type="protein sequence ID" value="CDW84346.1"/>
    <property type="molecule type" value="Genomic_DNA"/>
</dbReference>
<evidence type="ECO:0000256" key="1">
    <source>
        <dbReference type="ARBA" id="ARBA00001947"/>
    </source>
</evidence>
<keyword evidence="5" id="KW-1185">Reference proteome</keyword>
<dbReference type="Pfam" id="PF18027">
    <property type="entry name" value="Pepdidase_M14_N"/>
    <property type="match status" value="1"/>
</dbReference>
<evidence type="ECO:0000259" key="3">
    <source>
        <dbReference type="Pfam" id="PF18027"/>
    </source>
</evidence>
<feature type="domain" description="Cytosolic carboxypeptidase N-terminal" evidence="3">
    <location>
        <begin position="541"/>
        <end position="612"/>
    </location>
</feature>
<feature type="region of interest" description="Disordered" evidence="2">
    <location>
        <begin position="1"/>
        <end position="30"/>
    </location>
</feature>
<feature type="compositionally biased region" description="Low complexity" evidence="2">
    <location>
        <begin position="189"/>
        <end position="215"/>
    </location>
</feature>
<sequence>MSQGSSKDQSTNSKNNINFSNNVTNYPPMLFNQSSLKSEVLQDSWSKQNSKKSAGSQLSKAQKKKKNTGPMPSSQQVSQNLFINFSNLPASSSIGNKFILIILGIPSSTTGTNEQQKLSAKSQHPRNQVLNNPPQPPYSTNSNNLLLEKKTTNHHGPHGLSFGGLSSIPKFTKDIIRQELLHEKAQNQNTSHSVSGFTSSTTTSASTNKNKNNNLSRRLNQQKIFNNNSNSVASTQNQTAEILSINNNGKDSHQQEYLEKQIVNKLFESSSNEILKLPKVNNNIIQQQQQQQLSQLSTMNQQQMSSFSQQQSQLQTQPVKQANKSSKIRSAHLNNDRESIDKQNLLLVCQNISSHSNNLNDQDKSSSSSKSQANNSAKKQQTTTQSQQSSQQQMHQTKKGVAQNPQQENNEFLPKTGIEQVFMRQRTSFIRTHVKQEMIYEGSVYSRPFIEEYKNKEINRQSNIMTKLVYDCNEISPYYSSQNEYLRIEDQIQIPIEKTENGTLSNIYSRQLSAPNQTNRYYEKLQPYYKLNDQSDDTLLFESRFESGNLKRATQLDRYEYELQLKTDHPNTNNYTQWYYFKISNTRRFRQYQFHITNFIKPESSYNEGMKPLIYSKKESEGGKVGWIRAGEDIAYYQTISKRNQSNGVNSQQLYTLSFKIQFKHDQDEIYFAYCYPYTFSDCQRHLAKVCTSANRDKVRRAVLCKTIAGNDCEMLIITNFASSAEDISERPAVILTG</sequence>